<comment type="subcellular location">
    <subcellularLocation>
        <location evidence="1">Membrane</location>
        <topology evidence="1">Multi-pass membrane protein</topology>
    </subcellularLocation>
</comment>
<dbReference type="Pfam" id="PF07690">
    <property type="entry name" value="MFS_1"/>
    <property type="match status" value="1"/>
</dbReference>
<evidence type="ECO:0000313" key="8">
    <source>
        <dbReference type="Proteomes" id="UP000050301"/>
    </source>
</evidence>
<dbReference type="PANTHER" id="PTHR23508:SF10">
    <property type="entry name" value="CARBOXYLIC ACID TRANSPORTER PROTEIN HOMOLOG"/>
    <property type="match status" value="1"/>
</dbReference>
<gene>
    <name evidence="7" type="ORF">AOG55_05560</name>
</gene>
<feature type="transmembrane region" description="Helical" evidence="5">
    <location>
        <begin position="79"/>
        <end position="102"/>
    </location>
</feature>
<dbReference type="Proteomes" id="UP000050301">
    <property type="component" value="Unassembled WGS sequence"/>
</dbReference>
<sequence length="419" mass="45988">MGNNQIYFKYSRFFLLSIFLDEYNIFAVPMLVVFIDRYFSLSSLQIGLVTGATILGVALGSLSGGIITDRFGRKNGYKVNMVLFIISAFISALSPSAGIFIVSRLIAGIPAGSDISNTYAYIMELIPPGKREITGANNTLMASLAILGINFSVIPMIIMHLNTGMIWKVSMLISVIPAFILLVFSVKMNESEFWKNSGHQKITYTKIIKNLMGNPVMKRTTIYAWSCGIASSIEVGTFAFFIPYIINTLDISGILFTRLIIILIYSFGVPVGYIGPLLIPKIGLKKLSYTGFIISFISLIGSGTFLVLRQFLLIPAFMVLFVIGNHLNNQPVITSQSLVSNTEYRGRAVGLTNFILQLPSSMSITVFPLMFSRIGLGYSTLVIAFASFAGIIISAAIFKDIYGYSSDLENHGNAKNDIN</sequence>
<evidence type="ECO:0000256" key="2">
    <source>
        <dbReference type="ARBA" id="ARBA00022692"/>
    </source>
</evidence>
<feature type="transmembrane region" description="Helical" evidence="5">
    <location>
        <begin position="165"/>
        <end position="186"/>
    </location>
</feature>
<dbReference type="EMBL" id="LKBH01000085">
    <property type="protein sequence ID" value="KQB35870.1"/>
    <property type="molecule type" value="Genomic_DNA"/>
</dbReference>
<feature type="transmembrane region" description="Helical" evidence="5">
    <location>
        <begin position="311"/>
        <end position="327"/>
    </location>
</feature>
<feature type="transmembrane region" description="Helical" evidence="5">
    <location>
        <begin position="140"/>
        <end position="159"/>
    </location>
</feature>
<accession>A0A0Q0WJN2</accession>
<keyword evidence="8" id="KW-1185">Reference proteome</keyword>
<dbReference type="PROSITE" id="PS00217">
    <property type="entry name" value="SUGAR_TRANSPORT_2"/>
    <property type="match status" value="1"/>
</dbReference>
<keyword evidence="2 5" id="KW-0812">Transmembrane</keyword>
<dbReference type="GO" id="GO:0046943">
    <property type="term" value="F:carboxylic acid transmembrane transporter activity"/>
    <property type="evidence" value="ECO:0007669"/>
    <property type="project" value="TreeGrafter"/>
</dbReference>
<organism evidence="7 8">
    <name type="scientific">Acidiplasma cupricumulans</name>
    <dbReference type="NCBI Taxonomy" id="312540"/>
    <lineage>
        <taxon>Archaea</taxon>
        <taxon>Methanobacteriati</taxon>
        <taxon>Thermoplasmatota</taxon>
        <taxon>Thermoplasmata</taxon>
        <taxon>Thermoplasmatales</taxon>
        <taxon>Ferroplasmaceae</taxon>
        <taxon>Acidiplasma</taxon>
    </lineage>
</organism>
<dbReference type="PANTHER" id="PTHR23508">
    <property type="entry name" value="CARBOXYLIC ACID TRANSPORTER PROTEIN HOMOLOG"/>
    <property type="match status" value="1"/>
</dbReference>
<feature type="transmembrane region" description="Helical" evidence="5">
    <location>
        <begin position="12"/>
        <end position="34"/>
    </location>
</feature>
<name>A0A0Q0WJN2_9ARCH</name>
<feature type="transmembrane region" description="Helical" evidence="5">
    <location>
        <begin position="252"/>
        <end position="275"/>
    </location>
</feature>
<keyword evidence="4 5" id="KW-0472">Membrane</keyword>
<protein>
    <submittedName>
        <fullName evidence="7">Transporter</fullName>
    </submittedName>
</protein>
<comment type="caution">
    <text evidence="7">The sequence shown here is derived from an EMBL/GenBank/DDBJ whole genome shotgun (WGS) entry which is preliminary data.</text>
</comment>
<feature type="transmembrane region" description="Helical" evidence="5">
    <location>
        <begin position="376"/>
        <end position="398"/>
    </location>
</feature>
<evidence type="ECO:0000256" key="4">
    <source>
        <dbReference type="ARBA" id="ARBA00023136"/>
    </source>
</evidence>
<keyword evidence="3 5" id="KW-1133">Transmembrane helix</keyword>
<feature type="transmembrane region" description="Helical" evidence="5">
    <location>
        <begin position="222"/>
        <end position="246"/>
    </location>
</feature>
<dbReference type="GO" id="GO:0005886">
    <property type="term" value="C:plasma membrane"/>
    <property type="evidence" value="ECO:0007669"/>
    <property type="project" value="TreeGrafter"/>
</dbReference>
<feature type="domain" description="Major facilitator superfamily (MFS) profile" evidence="6">
    <location>
        <begin position="10"/>
        <end position="407"/>
    </location>
</feature>
<reference evidence="7 8" key="1">
    <citation type="submission" date="2015-09" db="EMBL/GenBank/DDBJ databases">
        <title>Heavy metals and arsenic resistance mechanisms in polyextremophilic archaea of the family Ferroplasmaceae.</title>
        <authorList>
            <person name="Bulaev A.G."/>
            <person name="Kanygina A.V."/>
        </authorList>
    </citation>
    <scope>NUCLEOTIDE SEQUENCE [LARGE SCALE GENOMIC DNA]</scope>
    <source>
        <strain evidence="7 8">BH2</strain>
    </source>
</reference>
<evidence type="ECO:0000259" key="6">
    <source>
        <dbReference type="PROSITE" id="PS50850"/>
    </source>
</evidence>
<feature type="transmembrane region" description="Helical" evidence="5">
    <location>
        <begin position="46"/>
        <end position="67"/>
    </location>
</feature>
<feature type="transmembrane region" description="Helical" evidence="5">
    <location>
        <begin position="348"/>
        <end position="370"/>
    </location>
</feature>
<feature type="transmembrane region" description="Helical" evidence="5">
    <location>
        <begin position="287"/>
        <end position="305"/>
    </location>
</feature>
<dbReference type="InterPro" id="IPR005829">
    <property type="entry name" value="Sugar_transporter_CS"/>
</dbReference>
<proteinExistence type="predicted"/>
<dbReference type="InterPro" id="IPR011701">
    <property type="entry name" value="MFS"/>
</dbReference>
<dbReference type="InterPro" id="IPR036259">
    <property type="entry name" value="MFS_trans_sf"/>
</dbReference>
<evidence type="ECO:0000256" key="5">
    <source>
        <dbReference type="SAM" id="Phobius"/>
    </source>
</evidence>
<dbReference type="PROSITE" id="PS50850">
    <property type="entry name" value="MFS"/>
    <property type="match status" value="1"/>
</dbReference>
<evidence type="ECO:0000256" key="1">
    <source>
        <dbReference type="ARBA" id="ARBA00004141"/>
    </source>
</evidence>
<dbReference type="AlphaFoldDB" id="A0A0Q0WJN2"/>
<dbReference type="SUPFAM" id="SSF103473">
    <property type="entry name" value="MFS general substrate transporter"/>
    <property type="match status" value="1"/>
</dbReference>
<dbReference type="InParanoid" id="A0A0Q0WJN2"/>
<dbReference type="InterPro" id="IPR020846">
    <property type="entry name" value="MFS_dom"/>
</dbReference>
<evidence type="ECO:0000313" key="7">
    <source>
        <dbReference type="EMBL" id="KQB35870.1"/>
    </source>
</evidence>
<dbReference type="RefSeq" id="WP_055040860.1">
    <property type="nucleotide sequence ID" value="NZ_LKBH01000085.1"/>
</dbReference>
<dbReference type="Gene3D" id="1.20.1250.20">
    <property type="entry name" value="MFS general substrate transporter like domains"/>
    <property type="match status" value="2"/>
</dbReference>
<evidence type="ECO:0000256" key="3">
    <source>
        <dbReference type="ARBA" id="ARBA00022989"/>
    </source>
</evidence>